<reference evidence="2 3" key="1">
    <citation type="submission" date="2018-10" db="EMBL/GenBank/DDBJ databases">
        <title>Dokdonia luteus sp. nov., isolated from sea water.</title>
        <authorList>
            <person name="Zhou L.Y."/>
            <person name="Du Z.J."/>
        </authorList>
    </citation>
    <scope>NUCLEOTIDE SEQUENCE [LARGE SCALE GENOMIC DNA]</scope>
    <source>
        <strain evidence="2 3">SH27</strain>
    </source>
</reference>
<dbReference type="AlphaFoldDB" id="A0A3M0GZI4"/>
<evidence type="ECO:0008006" key="4">
    <source>
        <dbReference type="Google" id="ProtNLM"/>
    </source>
</evidence>
<dbReference type="Proteomes" id="UP000281985">
    <property type="component" value="Unassembled WGS sequence"/>
</dbReference>
<sequence length="359" mass="40303">MNTIIKIALVATVAFFAQNGMAQDDEQQEKQYQIEYLKDKRERVIENEKETLKNRVAYINAQLAKDIITASEAEALKKEAAESAALNIENETSIIDNQIALVGRNGRISNDFGTQVMIGLGDEDGEGKRVYGVTVNDGKVGKRERKYSRTENNPIVTFGVNTAVVDGEGLGEDFSLSGGYIGLGWDWTTALSRETNFWRVRYGVELQFNKLRLKDNLAFAENGDETITVDFPEKLENAAKFRQTNLVLPLHFEFGGKKKRVYGEGREAHHYHNRPVFGLGGYAGINLSNVQKLEFDVDGDQVKQKTRGDFNTNDFVYGLSAYIGLRGTALYAKYDLSPTFKDNPIEQHNLSLGLRFFLN</sequence>
<evidence type="ECO:0000313" key="2">
    <source>
        <dbReference type="EMBL" id="RMB62756.1"/>
    </source>
</evidence>
<feature type="chain" id="PRO_5018288315" description="PorT family protein" evidence="1">
    <location>
        <begin position="23"/>
        <end position="359"/>
    </location>
</feature>
<name>A0A3M0GZI4_9FLAO</name>
<feature type="signal peptide" evidence="1">
    <location>
        <begin position="1"/>
        <end position="22"/>
    </location>
</feature>
<organism evidence="2 3">
    <name type="scientific">Dokdonia sinensis</name>
    <dbReference type="NCBI Taxonomy" id="2479847"/>
    <lineage>
        <taxon>Bacteria</taxon>
        <taxon>Pseudomonadati</taxon>
        <taxon>Bacteroidota</taxon>
        <taxon>Flavobacteriia</taxon>
        <taxon>Flavobacteriales</taxon>
        <taxon>Flavobacteriaceae</taxon>
        <taxon>Dokdonia</taxon>
    </lineage>
</organism>
<dbReference type="OrthoDB" id="1466811at2"/>
<gene>
    <name evidence="2" type="ORF">EAX61_04045</name>
</gene>
<evidence type="ECO:0000313" key="3">
    <source>
        <dbReference type="Proteomes" id="UP000281985"/>
    </source>
</evidence>
<proteinExistence type="predicted"/>
<evidence type="ECO:0000256" key="1">
    <source>
        <dbReference type="SAM" id="SignalP"/>
    </source>
</evidence>
<dbReference type="RefSeq" id="WP_121916393.1">
    <property type="nucleotide sequence ID" value="NZ_REFV01000003.1"/>
</dbReference>
<protein>
    <recommendedName>
        <fullName evidence="4">PorT family protein</fullName>
    </recommendedName>
</protein>
<dbReference type="EMBL" id="REFV01000003">
    <property type="protein sequence ID" value="RMB62756.1"/>
    <property type="molecule type" value="Genomic_DNA"/>
</dbReference>
<keyword evidence="1" id="KW-0732">Signal</keyword>
<comment type="caution">
    <text evidence="2">The sequence shown here is derived from an EMBL/GenBank/DDBJ whole genome shotgun (WGS) entry which is preliminary data.</text>
</comment>
<keyword evidence="3" id="KW-1185">Reference proteome</keyword>
<accession>A0A3M0GZI4</accession>